<feature type="transmembrane region" description="Helical" evidence="6">
    <location>
        <begin position="167"/>
        <end position="188"/>
    </location>
</feature>
<evidence type="ECO:0000256" key="1">
    <source>
        <dbReference type="ARBA" id="ARBA00004141"/>
    </source>
</evidence>
<dbReference type="PANTHER" id="PTHR21716:SF68">
    <property type="entry name" value="TRANSPORT PROTEIN YTVI-RELATED"/>
    <property type="match status" value="1"/>
</dbReference>
<organism evidence="7 8">
    <name type="scientific">Paenibacillus riograndensis SBR5</name>
    <dbReference type="NCBI Taxonomy" id="1073571"/>
    <lineage>
        <taxon>Bacteria</taxon>
        <taxon>Bacillati</taxon>
        <taxon>Bacillota</taxon>
        <taxon>Bacilli</taxon>
        <taxon>Bacillales</taxon>
        <taxon>Paenibacillaceae</taxon>
        <taxon>Paenibacillus</taxon>
        <taxon>Paenibacillus sonchi group</taxon>
    </lineage>
</organism>
<evidence type="ECO:0000256" key="6">
    <source>
        <dbReference type="SAM" id="Phobius"/>
    </source>
</evidence>
<dbReference type="InterPro" id="IPR002549">
    <property type="entry name" value="AI-2E-like"/>
</dbReference>
<evidence type="ECO:0000256" key="2">
    <source>
        <dbReference type="ARBA" id="ARBA00009773"/>
    </source>
</evidence>
<feature type="transmembrane region" description="Helical" evidence="6">
    <location>
        <begin position="228"/>
        <end position="247"/>
    </location>
</feature>
<reference evidence="8" key="1">
    <citation type="submission" date="2015-03" db="EMBL/GenBank/DDBJ databases">
        <authorList>
            <person name="Wibberg D."/>
        </authorList>
    </citation>
    <scope>NUCLEOTIDE SEQUENCE [LARGE SCALE GENOMIC DNA]</scope>
</reference>
<dbReference type="EMBL" id="LN831776">
    <property type="protein sequence ID" value="CQR54754.1"/>
    <property type="molecule type" value="Genomic_DNA"/>
</dbReference>
<feature type="transmembrane region" description="Helical" evidence="6">
    <location>
        <begin position="327"/>
        <end position="349"/>
    </location>
</feature>
<dbReference type="RefSeq" id="WP_020428507.1">
    <property type="nucleotide sequence ID" value="NZ_AGBD01000666.1"/>
</dbReference>
<feature type="transmembrane region" description="Helical" evidence="6">
    <location>
        <begin position="12"/>
        <end position="30"/>
    </location>
</feature>
<dbReference type="HOGENOM" id="CLU_031275_4_0_9"/>
<feature type="transmembrane region" description="Helical" evidence="6">
    <location>
        <begin position="36"/>
        <end position="56"/>
    </location>
</feature>
<proteinExistence type="inferred from homology"/>
<accession>A0A0E4HA67</accession>
<evidence type="ECO:0000256" key="5">
    <source>
        <dbReference type="ARBA" id="ARBA00023136"/>
    </source>
</evidence>
<dbReference type="NCBIfam" id="TIGR02872">
    <property type="entry name" value="spore_ytvI"/>
    <property type="match status" value="1"/>
</dbReference>
<protein>
    <submittedName>
        <fullName evidence="7">Sporulation protein</fullName>
    </submittedName>
</protein>
<feature type="transmembrane region" description="Helical" evidence="6">
    <location>
        <begin position="68"/>
        <end position="87"/>
    </location>
</feature>
<sequence>MDTLVLKRVLRGLWVVLAAALLLLGVYVLLPLVYPLLLAYLLAYLMHPLVLILRGFKLPRWLAVSLSLLFYVGGTALVLTALITRLVKELIGLLQTFDLHTDQWRELLLSISRNASIQNIINQINQFYHDNPDYHATIDSNISRTTETVGQAVTELITGFFNMVLKLISALPSMGSILIVIMLSAFFLSTGWERHNAKLRALVPVPLRRPVSEIWHDLRNALFGYLRAQLVLISITAIIVIAGLLLLGVNSAFAIGLTIGLVDLVPYLGVGIVLLPWAIYSYMTGNLALGIGLSVLYAVILITRQILEPKVLASSIGLDPLAMLIGVFAGLQLFGMPGLLLGPVLLVVLDAFHRAGVFRALHSYIVSGRLH</sequence>
<evidence type="ECO:0000256" key="4">
    <source>
        <dbReference type="ARBA" id="ARBA00022989"/>
    </source>
</evidence>
<feature type="transmembrane region" description="Helical" evidence="6">
    <location>
        <begin position="287"/>
        <end position="307"/>
    </location>
</feature>
<dbReference type="GO" id="GO:0016020">
    <property type="term" value="C:membrane"/>
    <property type="evidence" value="ECO:0007669"/>
    <property type="project" value="UniProtKB-SubCell"/>
</dbReference>
<dbReference type="PANTHER" id="PTHR21716">
    <property type="entry name" value="TRANSMEMBRANE PROTEIN"/>
    <property type="match status" value="1"/>
</dbReference>
<keyword evidence="3 6" id="KW-0812">Transmembrane</keyword>
<evidence type="ECO:0000256" key="3">
    <source>
        <dbReference type="ARBA" id="ARBA00022692"/>
    </source>
</evidence>
<comment type="similarity">
    <text evidence="2">Belongs to the autoinducer-2 exporter (AI-2E) (TC 2.A.86) family.</text>
</comment>
<dbReference type="InterPro" id="IPR014227">
    <property type="entry name" value="YtvI-like"/>
</dbReference>
<keyword evidence="4 6" id="KW-1133">Transmembrane helix</keyword>
<dbReference type="AlphaFoldDB" id="A0A0E4HA67"/>
<dbReference type="PATRIC" id="fig|1073571.4.peg.2491"/>
<dbReference type="Pfam" id="PF01594">
    <property type="entry name" value="AI-2E_transport"/>
    <property type="match status" value="1"/>
</dbReference>
<dbReference type="KEGG" id="pri:PRIO_2345"/>
<evidence type="ECO:0000313" key="7">
    <source>
        <dbReference type="EMBL" id="CQR54754.1"/>
    </source>
</evidence>
<feature type="transmembrane region" description="Helical" evidence="6">
    <location>
        <begin position="253"/>
        <end position="275"/>
    </location>
</feature>
<dbReference type="GO" id="GO:0055085">
    <property type="term" value="P:transmembrane transport"/>
    <property type="evidence" value="ECO:0007669"/>
    <property type="project" value="TreeGrafter"/>
</dbReference>
<dbReference type="STRING" id="483937.AMQ84_10425"/>
<evidence type="ECO:0000313" key="8">
    <source>
        <dbReference type="Proteomes" id="UP000033163"/>
    </source>
</evidence>
<dbReference type="Proteomes" id="UP000033163">
    <property type="component" value="Chromosome I"/>
</dbReference>
<name>A0A0E4HA67_9BACL</name>
<gene>
    <name evidence="7" type="ORF">PRIO_2345</name>
</gene>
<keyword evidence="5 6" id="KW-0472">Membrane</keyword>
<comment type="subcellular location">
    <subcellularLocation>
        <location evidence="1">Membrane</location>
        <topology evidence="1">Multi-pass membrane protein</topology>
    </subcellularLocation>
</comment>